<keyword evidence="8" id="KW-1278">Translocase</keyword>
<name>A0A0S1F5M3_GRALY</name>
<evidence type="ECO:0000256" key="1">
    <source>
        <dbReference type="ARBA" id="ARBA00004225"/>
    </source>
</evidence>
<evidence type="ECO:0000256" key="12">
    <source>
        <dbReference type="ARBA" id="ARBA00023128"/>
    </source>
</evidence>
<dbReference type="GO" id="GO:0031966">
    <property type="term" value="C:mitochondrial membrane"/>
    <property type="evidence" value="ECO:0007669"/>
    <property type="project" value="UniProtKB-SubCell"/>
</dbReference>
<geneLocation type="mitochondrion" evidence="18"/>
<reference evidence="18" key="1">
    <citation type="journal article" date="2016" name="Zool. Scr.">
        <title>Mitogenomics of Vetigastropoda: insights into the evolution of pallial symmetry.</title>
        <authorList>
            <person name="Uribe J.E."/>
            <person name="Kano Y."/>
            <person name="Templado J."/>
            <person name="Zardoya R."/>
        </authorList>
    </citation>
    <scope>NUCLEOTIDE SEQUENCE</scope>
</reference>
<evidence type="ECO:0000256" key="11">
    <source>
        <dbReference type="ARBA" id="ARBA00023027"/>
    </source>
</evidence>
<dbReference type="PANTHER" id="PTHR11435">
    <property type="entry name" value="NADH UBIQUINONE OXIDOREDUCTASE SUBUNIT ND6"/>
    <property type="match status" value="1"/>
</dbReference>
<evidence type="ECO:0000256" key="3">
    <source>
        <dbReference type="ARBA" id="ARBA00012944"/>
    </source>
</evidence>
<evidence type="ECO:0000256" key="14">
    <source>
        <dbReference type="ARBA" id="ARBA00031019"/>
    </source>
</evidence>
<gene>
    <name evidence="18" type="primary">ND6</name>
</gene>
<keyword evidence="9" id="KW-0249">Electron transport</keyword>
<evidence type="ECO:0000256" key="7">
    <source>
        <dbReference type="ARBA" id="ARBA00022692"/>
    </source>
</evidence>
<accession>A0A0S1F5M3</accession>
<evidence type="ECO:0000256" key="4">
    <source>
        <dbReference type="ARBA" id="ARBA00021095"/>
    </source>
</evidence>
<evidence type="ECO:0000256" key="10">
    <source>
        <dbReference type="ARBA" id="ARBA00022989"/>
    </source>
</evidence>
<evidence type="ECO:0000256" key="8">
    <source>
        <dbReference type="ARBA" id="ARBA00022967"/>
    </source>
</evidence>
<evidence type="ECO:0000256" key="16">
    <source>
        <dbReference type="SAM" id="Phobius"/>
    </source>
</evidence>
<dbReference type="EMBL" id="KR297249">
    <property type="protein sequence ID" value="ALK03371.1"/>
    <property type="molecule type" value="Genomic_DNA"/>
</dbReference>
<sequence length="167" mass="17773">MSAMIMFSLCMSVAAVLPLMAQPLSLGFCIMLYSVLSCTCIGLMGSSWYGYILFLVYVGGLLVMFAYVSALAPNNFFTGLGSLIGVLFFSVLGLSYGVSCYVIDQVAVVMGVGDIGKMKVLSDCGYGIVLPSGVSVMVFLGLVLLVNLLAVVKVCYYQRGPLRPHLS</sequence>
<feature type="transmembrane region" description="Helical" evidence="16">
    <location>
        <begin position="80"/>
        <end position="108"/>
    </location>
</feature>
<evidence type="ECO:0000256" key="17">
    <source>
        <dbReference type="SAM" id="SignalP"/>
    </source>
</evidence>
<comment type="subcellular location">
    <subcellularLocation>
        <location evidence="1">Mitochondrion membrane</location>
        <topology evidence="1">Multi-pass membrane protein</topology>
    </subcellularLocation>
</comment>
<evidence type="ECO:0000256" key="15">
    <source>
        <dbReference type="ARBA" id="ARBA00049551"/>
    </source>
</evidence>
<comment type="similarity">
    <text evidence="2">Belongs to the complex I subunit 6 family.</text>
</comment>
<dbReference type="GO" id="GO:0008137">
    <property type="term" value="F:NADH dehydrogenase (ubiquinone) activity"/>
    <property type="evidence" value="ECO:0007669"/>
    <property type="project" value="UniProtKB-EC"/>
</dbReference>
<keyword evidence="11" id="KW-0520">NAD</keyword>
<protein>
    <recommendedName>
        <fullName evidence="4">NADH-ubiquinone oxidoreductase chain 6</fullName>
        <ecNumber evidence="3">7.1.1.2</ecNumber>
    </recommendedName>
    <alternativeName>
        <fullName evidence="14">NADH dehydrogenase subunit 6</fullName>
    </alternativeName>
</protein>
<dbReference type="InterPro" id="IPR050269">
    <property type="entry name" value="ComplexI_Subunit6"/>
</dbReference>
<feature type="signal peptide" evidence="17">
    <location>
        <begin position="1"/>
        <end position="21"/>
    </location>
</feature>
<evidence type="ECO:0000256" key="5">
    <source>
        <dbReference type="ARBA" id="ARBA00022448"/>
    </source>
</evidence>
<dbReference type="GeneID" id="26521068"/>
<evidence type="ECO:0000256" key="9">
    <source>
        <dbReference type="ARBA" id="ARBA00022982"/>
    </source>
</evidence>
<dbReference type="AlphaFoldDB" id="A0A0S1F5M3"/>
<comment type="catalytic activity">
    <reaction evidence="15">
        <text>a ubiquinone + NADH + 5 H(+)(in) = a ubiquinol + NAD(+) + 4 H(+)(out)</text>
        <dbReference type="Rhea" id="RHEA:29091"/>
        <dbReference type="Rhea" id="RHEA-COMP:9565"/>
        <dbReference type="Rhea" id="RHEA-COMP:9566"/>
        <dbReference type="ChEBI" id="CHEBI:15378"/>
        <dbReference type="ChEBI" id="CHEBI:16389"/>
        <dbReference type="ChEBI" id="CHEBI:17976"/>
        <dbReference type="ChEBI" id="CHEBI:57540"/>
        <dbReference type="ChEBI" id="CHEBI:57945"/>
        <dbReference type="EC" id="7.1.1.2"/>
    </reaction>
</comment>
<keyword evidence="6" id="KW-0679">Respiratory chain</keyword>
<proteinExistence type="inferred from homology"/>
<dbReference type="PANTHER" id="PTHR11435:SF1">
    <property type="entry name" value="NADH-UBIQUINONE OXIDOREDUCTASE CHAIN 6"/>
    <property type="match status" value="1"/>
</dbReference>
<evidence type="ECO:0000313" key="18">
    <source>
        <dbReference type="EMBL" id="ALK03371.1"/>
    </source>
</evidence>
<feature type="chain" id="PRO_5006588837" description="NADH-ubiquinone oxidoreductase chain 6" evidence="17">
    <location>
        <begin position="22"/>
        <end position="167"/>
    </location>
</feature>
<evidence type="ECO:0000256" key="6">
    <source>
        <dbReference type="ARBA" id="ARBA00022660"/>
    </source>
</evidence>
<feature type="transmembrane region" description="Helical" evidence="16">
    <location>
        <begin position="47"/>
        <end position="68"/>
    </location>
</feature>
<keyword evidence="17" id="KW-0732">Signal</keyword>
<keyword evidence="13 16" id="KW-0472">Membrane</keyword>
<evidence type="ECO:0000256" key="2">
    <source>
        <dbReference type="ARBA" id="ARBA00005698"/>
    </source>
</evidence>
<dbReference type="CTD" id="4541"/>
<keyword evidence="5" id="KW-0813">Transport</keyword>
<keyword evidence="12 18" id="KW-0496">Mitochondrion</keyword>
<feature type="transmembrane region" description="Helical" evidence="16">
    <location>
        <begin position="128"/>
        <end position="156"/>
    </location>
</feature>
<organism evidence="18">
    <name type="scientific">Granata lyrata</name>
    <name type="common">Elegant stomatella</name>
    <name type="synonym">Stomatella lyrata</name>
    <dbReference type="NCBI Taxonomy" id="479586"/>
    <lineage>
        <taxon>Eukaryota</taxon>
        <taxon>Metazoa</taxon>
        <taxon>Spiralia</taxon>
        <taxon>Lophotrochozoa</taxon>
        <taxon>Mollusca</taxon>
        <taxon>Gastropoda</taxon>
        <taxon>Vetigastropoda</taxon>
        <taxon>Seguenziida</taxon>
        <taxon>Seguenzioidea</taxon>
        <taxon>Chilodontidae</taxon>
        <taxon>Granata</taxon>
    </lineage>
</organism>
<evidence type="ECO:0000256" key="13">
    <source>
        <dbReference type="ARBA" id="ARBA00023136"/>
    </source>
</evidence>
<dbReference type="RefSeq" id="YP_009192127.1">
    <property type="nucleotide sequence ID" value="NC_028708.1"/>
</dbReference>
<dbReference type="EC" id="7.1.1.2" evidence="3"/>
<keyword evidence="7 16" id="KW-0812">Transmembrane</keyword>
<keyword evidence="10 16" id="KW-1133">Transmembrane helix</keyword>